<evidence type="ECO:0000313" key="2">
    <source>
        <dbReference type="Proteomes" id="UP000013564"/>
    </source>
</evidence>
<organism evidence="1 2">
    <name type="scientific">Pseudoalteromonas phage RIO-1</name>
    <dbReference type="NCBI Taxonomy" id="1316739"/>
    <lineage>
        <taxon>Viruses</taxon>
        <taxon>Duplodnaviria</taxon>
        <taxon>Heunggongvirae</taxon>
        <taxon>Uroviricota</taxon>
        <taxon>Caudoviricetes</taxon>
        <taxon>Zobellviridae</taxon>
        <taxon>Melvirus</taxon>
        <taxon>Melvirus orientalis</taxon>
    </lineage>
</organism>
<protein>
    <submittedName>
        <fullName evidence="1">Uncharacterized protein</fullName>
    </submittedName>
</protein>
<sequence length="74" mass="8773">MERLYELRDIVKDAPDGATHYDRMCYYRYSGGCLLWHDWERGWVAGAGHWPIRSLEDIKYIIHLLESIQFELGG</sequence>
<evidence type="ECO:0000313" key="1">
    <source>
        <dbReference type="EMBL" id="AGK87046.1"/>
    </source>
</evidence>
<keyword evidence="2" id="KW-1185">Reference proteome</keyword>
<accession>R4JGV0</accession>
<dbReference type="RefSeq" id="YP_008051102.1">
    <property type="nucleotide sequence ID" value="NC_021300.1"/>
</dbReference>
<dbReference type="GeneID" id="16207417"/>
<name>R4JGV0_9CAUD</name>
<proteinExistence type="predicted"/>
<gene>
    <name evidence="1" type="ORF">RIO-1_32</name>
</gene>
<dbReference type="EMBL" id="KC751414">
    <property type="protein sequence ID" value="AGK87046.1"/>
    <property type="molecule type" value="Genomic_DNA"/>
</dbReference>
<dbReference type="Proteomes" id="UP000013564">
    <property type="component" value="Segment"/>
</dbReference>
<dbReference type="OrthoDB" id="41662at10239"/>
<reference evidence="1 2" key="1">
    <citation type="journal article" date="2013" name="J. Virol.">
        <title>Morphology, Physiological Characteristics, and Complete Sequence of Marine Bacteriophage RIO-1 Infecting Pseudoalteromonas marina.</title>
        <authorList>
            <person name="Hardies S.C."/>
            <person name="Hwang Y.J."/>
            <person name="Hwang C.Y."/>
            <person name="Jang G.I."/>
            <person name="Cho B.C."/>
        </authorList>
    </citation>
    <scope>NUCLEOTIDE SEQUENCE [LARGE SCALE GENOMIC DNA]</scope>
</reference>
<dbReference type="KEGG" id="vg:16207417"/>